<keyword evidence="2" id="KW-1003">Cell membrane</keyword>
<comment type="caution">
    <text evidence="8">The sequence shown here is derived from an EMBL/GenBank/DDBJ whole genome shotgun (WGS) entry which is preliminary data.</text>
</comment>
<feature type="transmembrane region" description="Helical" evidence="6">
    <location>
        <begin position="213"/>
        <end position="239"/>
    </location>
</feature>
<dbReference type="OrthoDB" id="29061at2157"/>
<dbReference type="AlphaFoldDB" id="A0A8J8Q525"/>
<evidence type="ECO:0000256" key="6">
    <source>
        <dbReference type="SAM" id="Phobius"/>
    </source>
</evidence>
<keyword evidence="3 6" id="KW-0812">Transmembrane</keyword>
<reference evidence="8" key="1">
    <citation type="submission" date="2017-11" db="EMBL/GenBank/DDBJ databases">
        <authorList>
            <person name="Kajale S.C."/>
            <person name="Sharma A."/>
        </authorList>
    </citation>
    <scope>NUCLEOTIDE SEQUENCE</scope>
    <source>
        <strain evidence="8">LS1_42</strain>
    </source>
</reference>
<feature type="domain" description="Major facilitator superfamily (MFS) profile" evidence="7">
    <location>
        <begin position="12"/>
        <end position="392"/>
    </location>
</feature>
<organism evidence="8 9">
    <name type="scientific">Natronococcus pandeyae</name>
    <dbReference type="NCBI Taxonomy" id="2055836"/>
    <lineage>
        <taxon>Archaea</taxon>
        <taxon>Methanobacteriati</taxon>
        <taxon>Methanobacteriota</taxon>
        <taxon>Stenosarchaea group</taxon>
        <taxon>Halobacteria</taxon>
        <taxon>Halobacteriales</taxon>
        <taxon>Natrialbaceae</taxon>
        <taxon>Natronococcus</taxon>
    </lineage>
</organism>
<feature type="transmembrane region" description="Helical" evidence="6">
    <location>
        <begin position="102"/>
        <end position="124"/>
    </location>
</feature>
<dbReference type="CDD" id="cd17325">
    <property type="entry name" value="MFS_MdtG_SLC18_like"/>
    <property type="match status" value="1"/>
</dbReference>
<dbReference type="Gene3D" id="1.20.1250.20">
    <property type="entry name" value="MFS general substrate transporter like domains"/>
    <property type="match status" value="2"/>
</dbReference>
<evidence type="ECO:0000256" key="3">
    <source>
        <dbReference type="ARBA" id="ARBA00022692"/>
    </source>
</evidence>
<dbReference type="InterPro" id="IPR036259">
    <property type="entry name" value="MFS_trans_sf"/>
</dbReference>
<dbReference type="SUPFAM" id="SSF103473">
    <property type="entry name" value="MFS general substrate transporter"/>
    <property type="match status" value="1"/>
</dbReference>
<dbReference type="EMBL" id="PHNJ01000001">
    <property type="protein sequence ID" value="TYL40691.1"/>
    <property type="molecule type" value="Genomic_DNA"/>
</dbReference>
<feature type="transmembrane region" description="Helical" evidence="6">
    <location>
        <begin position="77"/>
        <end position="96"/>
    </location>
</feature>
<evidence type="ECO:0000256" key="2">
    <source>
        <dbReference type="ARBA" id="ARBA00022475"/>
    </source>
</evidence>
<keyword evidence="9" id="KW-1185">Reference proteome</keyword>
<dbReference type="InterPro" id="IPR020846">
    <property type="entry name" value="MFS_dom"/>
</dbReference>
<proteinExistence type="predicted"/>
<feature type="transmembrane region" description="Helical" evidence="6">
    <location>
        <begin position="343"/>
        <end position="360"/>
    </location>
</feature>
<dbReference type="RefSeq" id="WP_148856524.1">
    <property type="nucleotide sequence ID" value="NZ_PHNJ01000001.1"/>
</dbReference>
<evidence type="ECO:0000256" key="4">
    <source>
        <dbReference type="ARBA" id="ARBA00022989"/>
    </source>
</evidence>
<feature type="transmembrane region" description="Helical" evidence="6">
    <location>
        <begin position="164"/>
        <end position="181"/>
    </location>
</feature>
<evidence type="ECO:0000313" key="8">
    <source>
        <dbReference type="EMBL" id="TYL40691.1"/>
    </source>
</evidence>
<comment type="subcellular location">
    <subcellularLocation>
        <location evidence="1">Cell membrane</location>
        <topology evidence="1">Multi-pass membrane protein</topology>
    </subcellularLocation>
</comment>
<evidence type="ECO:0000259" key="7">
    <source>
        <dbReference type="PROSITE" id="PS50850"/>
    </source>
</evidence>
<protein>
    <submittedName>
        <fullName evidence="8">MFS transporter</fullName>
    </submittedName>
</protein>
<feature type="transmembrane region" description="Helical" evidence="6">
    <location>
        <begin position="12"/>
        <end position="34"/>
    </location>
</feature>
<evidence type="ECO:0000313" key="9">
    <source>
        <dbReference type="Proteomes" id="UP000766904"/>
    </source>
</evidence>
<dbReference type="InterPro" id="IPR011701">
    <property type="entry name" value="MFS"/>
</dbReference>
<dbReference type="GO" id="GO:0022857">
    <property type="term" value="F:transmembrane transporter activity"/>
    <property type="evidence" value="ECO:0007669"/>
    <property type="project" value="InterPro"/>
</dbReference>
<evidence type="ECO:0000256" key="1">
    <source>
        <dbReference type="ARBA" id="ARBA00004651"/>
    </source>
</evidence>
<feature type="transmembrane region" description="Helical" evidence="6">
    <location>
        <begin position="303"/>
        <end position="322"/>
    </location>
</feature>
<sequence length="393" mass="41301">MGPVAWRYRETVLLLCTLAFFVTMVGRLAVSPVVPEIVAEFDVSNALVGMAMTGMWLAYAISQYPSGMLADRYGERLVILVAVGGTGALSLLLVFAPHFAVFFVGAVLVGGAAGLHYSVATALLTRTYDDIGTAVGVHNAGAPAAGLLTPVVVAWIAARYGWRPAVAITAIVAVPCFFLFASRVRPTEPRRPNQPLRERVVPESMLEVLSRPAILFTGAIAIANDFIWQGVATFLPTFLVEFRGYSTTTAAVLFGAYFVVQGFLQIGVGSLSDRVGRDVAIAVCTVAGILGFSLLVVGSGLAAVASGIVLLGLSMGWGAAVLPRFMDNLAEDERSVGFGLIRTVYMIVASAGSVVVGLVADLFGWAVSFGVLIAMLAVVGCLLVANWLTGSRY</sequence>
<dbReference type="GO" id="GO:0005886">
    <property type="term" value="C:plasma membrane"/>
    <property type="evidence" value="ECO:0007669"/>
    <property type="project" value="UniProtKB-SubCell"/>
</dbReference>
<feature type="transmembrane region" description="Helical" evidence="6">
    <location>
        <begin position="245"/>
        <end position="267"/>
    </location>
</feature>
<keyword evidence="5 6" id="KW-0472">Membrane</keyword>
<evidence type="ECO:0000256" key="5">
    <source>
        <dbReference type="ARBA" id="ARBA00023136"/>
    </source>
</evidence>
<dbReference type="Pfam" id="PF07690">
    <property type="entry name" value="MFS_1"/>
    <property type="match status" value="1"/>
</dbReference>
<feature type="transmembrane region" description="Helical" evidence="6">
    <location>
        <begin position="366"/>
        <end position="388"/>
    </location>
</feature>
<name>A0A8J8Q525_9EURY</name>
<gene>
    <name evidence="8" type="ORF">CV102_00375</name>
</gene>
<feature type="transmembrane region" description="Helical" evidence="6">
    <location>
        <begin position="46"/>
        <end position="65"/>
    </location>
</feature>
<accession>A0A8J8Q525</accession>
<dbReference type="Proteomes" id="UP000766904">
    <property type="component" value="Unassembled WGS sequence"/>
</dbReference>
<feature type="transmembrane region" description="Helical" evidence="6">
    <location>
        <begin position="136"/>
        <end position="158"/>
    </location>
</feature>
<keyword evidence="4 6" id="KW-1133">Transmembrane helix</keyword>
<feature type="transmembrane region" description="Helical" evidence="6">
    <location>
        <begin position="279"/>
        <end position="297"/>
    </location>
</feature>
<dbReference type="PROSITE" id="PS50850">
    <property type="entry name" value="MFS"/>
    <property type="match status" value="1"/>
</dbReference>
<dbReference type="InterPro" id="IPR050189">
    <property type="entry name" value="MFS_Efflux_Transporters"/>
</dbReference>
<dbReference type="PANTHER" id="PTHR43124">
    <property type="entry name" value="PURINE EFFLUX PUMP PBUE"/>
    <property type="match status" value="1"/>
</dbReference>
<dbReference type="PANTHER" id="PTHR43124:SF3">
    <property type="entry name" value="CHLORAMPHENICOL EFFLUX PUMP RV0191"/>
    <property type="match status" value="1"/>
</dbReference>